<protein>
    <submittedName>
        <fullName evidence="1">Uncharacterized protein</fullName>
    </submittedName>
</protein>
<dbReference type="AlphaFoldDB" id="A0A645HMS9"/>
<gene>
    <name evidence="1" type="ORF">SDC9_187891</name>
</gene>
<dbReference type="EMBL" id="VSSQ01096715">
    <property type="protein sequence ID" value="MPN40355.1"/>
    <property type="molecule type" value="Genomic_DNA"/>
</dbReference>
<name>A0A645HMS9_9ZZZZ</name>
<reference evidence="1" key="1">
    <citation type="submission" date="2019-08" db="EMBL/GenBank/DDBJ databases">
        <authorList>
            <person name="Kucharzyk K."/>
            <person name="Murdoch R.W."/>
            <person name="Higgins S."/>
            <person name="Loffler F."/>
        </authorList>
    </citation>
    <scope>NUCLEOTIDE SEQUENCE</scope>
</reference>
<sequence length="153" mass="17063">MVIDETFAQGTLFISADNPHGDVTHTDRSARFTLGEVEPGKSLSVSITLQTTQTGQNYSSVNLESSAGLIKLPNFIHYQVESATELRFRGIDLEENTVVIQVEGTLKGNTYRIEHSLDAIQWSLLSIHVAEGETLNFTDSITDQKRFYRVSKQ</sequence>
<accession>A0A645HMS9</accession>
<organism evidence="1">
    <name type="scientific">bioreactor metagenome</name>
    <dbReference type="NCBI Taxonomy" id="1076179"/>
    <lineage>
        <taxon>unclassified sequences</taxon>
        <taxon>metagenomes</taxon>
        <taxon>ecological metagenomes</taxon>
    </lineage>
</organism>
<evidence type="ECO:0000313" key="1">
    <source>
        <dbReference type="EMBL" id="MPN40355.1"/>
    </source>
</evidence>
<comment type="caution">
    <text evidence="1">The sequence shown here is derived from an EMBL/GenBank/DDBJ whole genome shotgun (WGS) entry which is preliminary data.</text>
</comment>
<proteinExistence type="predicted"/>